<organism evidence="4 5">
    <name type="scientific">Platanthera guangdongensis</name>
    <dbReference type="NCBI Taxonomy" id="2320717"/>
    <lineage>
        <taxon>Eukaryota</taxon>
        <taxon>Viridiplantae</taxon>
        <taxon>Streptophyta</taxon>
        <taxon>Embryophyta</taxon>
        <taxon>Tracheophyta</taxon>
        <taxon>Spermatophyta</taxon>
        <taxon>Magnoliopsida</taxon>
        <taxon>Liliopsida</taxon>
        <taxon>Asparagales</taxon>
        <taxon>Orchidaceae</taxon>
        <taxon>Orchidoideae</taxon>
        <taxon>Orchideae</taxon>
        <taxon>Orchidinae</taxon>
        <taxon>Platanthera</taxon>
    </lineage>
</organism>
<protein>
    <submittedName>
        <fullName evidence="4">Uncharacterized protein</fullName>
    </submittedName>
</protein>
<keyword evidence="5" id="KW-1185">Reference proteome</keyword>
<dbReference type="InterPro" id="IPR005202">
    <property type="entry name" value="TF_GRAS"/>
</dbReference>
<evidence type="ECO:0000256" key="1">
    <source>
        <dbReference type="ARBA" id="ARBA00023015"/>
    </source>
</evidence>
<evidence type="ECO:0000256" key="2">
    <source>
        <dbReference type="ARBA" id="ARBA00023163"/>
    </source>
</evidence>
<gene>
    <name evidence="4" type="ORF">KSP40_PGU010029</name>
</gene>
<dbReference type="Pfam" id="PF03514">
    <property type="entry name" value="GRAS"/>
    <property type="match status" value="1"/>
</dbReference>
<dbReference type="Proteomes" id="UP001412067">
    <property type="component" value="Unassembled WGS sequence"/>
</dbReference>
<dbReference type="PROSITE" id="PS50985">
    <property type="entry name" value="GRAS"/>
    <property type="match status" value="1"/>
</dbReference>
<evidence type="ECO:0000313" key="5">
    <source>
        <dbReference type="Proteomes" id="UP001412067"/>
    </source>
</evidence>
<comment type="caution">
    <text evidence="4">The sequence shown here is derived from an EMBL/GenBank/DDBJ whole genome shotgun (WGS) entry which is preliminary data.</text>
</comment>
<sequence length="82" mass="8825">MFSTLPTPPPPPASSSRQMLLDTAKAITKRNHEIVAANLAVLKKLSNIHGDPDQRLTTMMVTALESRINPPPPGNFLPGVDV</sequence>
<proteinExistence type="inferred from homology"/>
<comment type="caution">
    <text evidence="3">Lacks conserved residue(s) required for the propagation of feature annotation.</text>
</comment>
<accession>A0ABR2LLE3</accession>
<evidence type="ECO:0000256" key="3">
    <source>
        <dbReference type="PROSITE-ProRule" id="PRU01191"/>
    </source>
</evidence>
<name>A0ABR2LLE3_9ASPA</name>
<keyword evidence="2" id="KW-0804">Transcription</keyword>
<dbReference type="EMBL" id="JBBWWR010000018">
    <property type="protein sequence ID" value="KAK8943960.1"/>
    <property type="molecule type" value="Genomic_DNA"/>
</dbReference>
<comment type="similarity">
    <text evidence="3">Belongs to the GRAS family.</text>
</comment>
<keyword evidence="1" id="KW-0805">Transcription regulation</keyword>
<reference evidence="4 5" key="1">
    <citation type="journal article" date="2022" name="Nat. Plants">
        <title>Genomes of leafy and leafless Platanthera orchids illuminate the evolution of mycoheterotrophy.</title>
        <authorList>
            <person name="Li M.H."/>
            <person name="Liu K.W."/>
            <person name="Li Z."/>
            <person name="Lu H.C."/>
            <person name="Ye Q.L."/>
            <person name="Zhang D."/>
            <person name="Wang J.Y."/>
            <person name="Li Y.F."/>
            <person name="Zhong Z.M."/>
            <person name="Liu X."/>
            <person name="Yu X."/>
            <person name="Liu D.K."/>
            <person name="Tu X.D."/>
            <person name="Liu B."/>
            <person name="Hao Y."/>
            <person name="Liao X.Y."/>
            <person name="Jiang Y.T."/>
            <person name="Sun W.H."/>
            <person name="Chen J."/>
            <person name="Chen Y.Q."/>
            <person name="Ai Y."/>
            <person name="Zhai J.W."/>
            <person name="Wu S.S."/>
            <person name="Zhou Z."/>
            <person name="Hsiao Y.Y."/>
            <person name="Wu W.L."/>
            <person name="Chen Y.Y."/>
            <person name="Lin Y.F."/>
            <person name="Hsu J.L."/>
            <person name="Li C.Y."/>
            <person name="Wang Z.W."/>
            <person name="Zhao X."/>
            <person name="Zhong W.Y."/>
            <person name="Ma X.K."/>
            <person name="Ma L."/>
            <person name="Huang J."/>
            <person name="Chen G.Z."/>
            <person name="Huang M.Z."/>
            <person name="Huang L."/>
            <person name="Peng D.H."/>
            <person name="Luo Y.B."/>
            <person name="Zou S.Q."/>
            <person name="Chen S.P."/>
            <person name="Lan S."/>
            <person name="Tsai W.C."/>
            <person name="Van de Peer Y."/>
            <person name="Liu Z.J."/>
        </authorList>
    </citation>
    <scope>NUCLEOTIDE SEQUENCE [LARGE SCALE GENOMIC DNA]</scope>
    <source>
        <strain evidence="4">Lor288</strain>
    </source>
</reference>
<evidence type="ECO:0000313" key="4">
    <source>
        <dbReference type="EMBL" id="KAK8943960.1"/>
    </source>
</evidence>